<evidence type="ECO:0000256" key="4">
    <source>
        <dbReference type="ARBA" id="ARBA00022605"/>
    </source>
</evidence>
<keyword evidence="7 9" id="KW-0456">Lyase</keyword>
<evidence type="ECO:0000256" key="7">
    <source>
        <dbReference type="ARBA" id="ARBA00023239"/>
    </source>
</evidence>
<dbReference type="GO" id="GO:0004834">
    <property type="term" value="F:tryptophan synthase activity"/>
    <property type="evidence" value="ECO:0007669"/>
    <property type="project" value="UniProtKB-UniRule"/>
</dbReference>
<dbReference type="InterPro" id="IPR011060">
    <property type="entry name" value="RibuloseP-bd_barrel"/>
</dbReference>
<keyword evidence="12" id="KW-1185">Reference proteome</keyword>
<dbReference type="InterPro" id="IPR018204">
    <property type="entry name" value="Trp_synthase_alpha_AS"/>
</dbReference>
<dbReference type="Gene3D" id="3.20.20.70">
    <property type="entry name" value="Aldolase class I"/>
    <property type="match status" value="1"/>
</dbReference>
<keyword evidence="6 9" id="KW-0057">Aromatic amino acid biosynthesis</keyword>
<dbReference type="InterPro" id="IPR013785">
    <property type="entry name" value="Aldolase_TIM"/>
</dbReference>
<organism evidence="11 12">
    <name type="scientific">Anaerotalea alkaliphila</name>
    <dbReference type="NCBI Taxonomy" id="2662126"/>
    <lineage>
        <taxon>Bacteria</taxon>
        <taxon>Bacillati</taxon>
        <taxon>Bacillota</taxon>
        <taxon>Clostridia</taxon>
        <taxon>Eubacteriales</taxon>
        <taxon>Anaerotalea</taxon>
    </lineage>
</organism>
<feature type="active site" description="Proton acceptor" evidence="9">
    <location>
        <position position="60"/>
    </location>
</feature>
<name>A0A7X5HW60_9FIRM</name>
<comment type="subunit">
    <text evidence="3 9">Tetramer of two alpha and two beta chains.</text>
</comment>
<keyword evidence="5 9" id="KW-0822">Tryptophan biosynthesis</keyword>
<dbReference type="FunFam" id="3.20.20.70:FF:000037">
    <property type="entry name" value="Tryptophan synthase alpha chain"/>
    <property type="match status" value="1"/>
</dbReference>
<feature type="active site" description="Proton acceptor" evidence="9">
    <location>
        <position position="49"/>
    </location>
</feature>
<dbReference type="SUPFAM" id="SSF51366">
    <property type="entry name" value="Ribulose-phoshate binding barrel"/>
    <property type="match status" value="1"/>
</dbReference>
<keyword evidence="4 9" id="KW-0028">Amino-acid biosynthesis</keyword>
<evidence type="ECO:0000313" key="11">
    <source>
        <dbReference type="EMBL" id="NDL67723.1"/>
    </source>
</evidence>
<dbReference type="RefSeq" id="WP_162370449.1">
    <property type="nucleotide sequence ID" value="NZ_JAAEEH010000019.1"/>
</dbReference>
<dbReference type="HAMAP" id="MF_00131">
    <property type="entry name" value="Trp_synth_alpha"/>
    <property type="match status" value="1"/>
</dbReference>
<comment type="caution">
    <text evidence="11">The sequence shown here is derived from an EMBL/GenBank/DDBJ whole genome shotgun (WGS) entry which is preliminary data.</text>
</comment>
<evidence type="ECO:0000256" key="8">
    <source>
        <dbReference type="ARBA" id="ARBA00049047"/>
    </source>
</evidence>
<dbReference type="UniPathway" id="UPA00035">
    <property type="reaction ID" value="UER00044"/>
</dbReference>
<dbReference type="CDD" id="cd04724">
    <property type="entry name" value="Tryptophan_synthase_alpha"/>
    <property type="match status" value="1"/>
</dbReference>
<dbReference type="EMBL" id="JAAEEH010000019">
    <property type="protein sequence ID" value="NDL67723.1"/>
    <property type="molecule type" value="Genomic_DNA"/>
</dbReference>
<evidence type="ECO:0000313" key="12">
    <source>
        <dbReference type="Proteomes" id="UP000461585"/>
    </source>
</evidence>
<proteinExistence type="inferred from homology"/>
<dbReference type="NCBIfam" id="TIGR00262">
    <property type="entry name" value="trpA"/>
    <property type="match status" value="1"/>
</dbReference>
<dbReference type="PROSITE" id="PS00167">
    <property type="entry name" value="TRP_SYNTHASE_ALPHA"/>
    <property type="match status" value="1"/>
</dbReference>
<comment type="pathway">
    <text evidence="2 9">Amino-acid biosynthesis; L-tryptophan biosynthesis; L-tryptophan from chorismate: step 5/5.</text>
</comment>
<dbReference type="Pfam" id="PF00290">
    <property type="entry name" value="Trp_syntA"/>
    <property type="match status" value="1"/>
</dbReference>
<comment type="catalytic activity">
    <reaction evidence="8 9">
        <text>(1S,2R)-1-C-(indol-3-yl)glycerol 3-phosphate + L-serine = D-glyceraldehyde 3-phosphate + L-tryptophan + H2O</text>
        <dbReference type="Rhea" id="RHEA:10532"/>
        <dbReference type="ChEBI" id="CHEBI:15377"/>
        <dbReference type="ChEBI" id="CHEBI:33384"/>
        <dbReference type="ChEBI" id="CHEBI:57912"/>
        <dbReference type="ChEBI" id="CHEBI:58866"/>
        <dbReference type="ChEBI" id="CHEBI:59776"/>
        <dbReference type="EC" id="4.2.1.20"/>
    </reaction>
</comment>
<reference evidence="11 12" key="1">
    <citation type="submission" date="2020-01" db="EMBL/GenBank/DDBJ databases">
        <title>Anaeroalcalibacter tamaniensis gen. nov., sp. nov., moderately halophilic strictly anaerobic fermenter bacterium from mud volcano of Taman peninsula.</title>
        <authorList>
            <person name="Frolova A."/>
            <person name="Merkel A.Y."/>
            <person name="Slobodkin A.I."/>
        </authorList>
    </citation>
    <scope>NUCLEOTIDE SEQUENCE [LARGE SCALE GENOMIC DNA]</scope>
    <source>
        <strain evidence="11 12">F-3ap</strain>
    </source>
</reference>
<evidence type="ECO:0000256" key="1">
    <source>
        <dbReference type="ARBA" id="ARBA00003365"/>
    </source>
</evidence>
<dbReference type="PANTHER" id="PTHR43406:SF1">
    <property type="entry name" value="TRYPTOPHAN SYNTHASE ALPHA CHAIN, CHLOROPLASTIC"/>
    <property type="match status" value="1"/>
</dbReference>
<evidence type="ECO:0000256" key="9">
    <source>
        <dbReference type="HAMAP-Rule" id="MF_00131"/>
    </source>
</evidence>
<dbReference type="InterPro" id="IPR002028">
    <property type="entry name" value="Trp_synthase_suA"/>
</dbReference>
<dbReference type="EC" id="4.2.1.20" evidence="9"/>
<sequence>MNPLERRLRDLRAQGKKGFIGYLTAGDPSIAETLGLMEALDRGGCDVIEVGIPFSDPLADGPVIQAAGQRAIEKDLGVEEIFQVVRRFKEKSGTPLAFLVYTNTIVVYGKDEFMRACKEIGVDALIVPDLPYEEQGEIKAEADAAGIALIPFASPTSGDRLTYTLKEGEGFVYCVSSMGVTGRDSEFHKDLDKYIAAVKENTDLPVAVGFGISTREDVVRMAGIADAVIVGTAIVRKIEESKGNPFVVEAFVRELSSALES</sequence>
<comment type="similarity">
    <text evidence="9 10">Belongs to the TrpA family.</text>
</comment>
<dbReference type="PANTHER" id="PTHR43406">
    <property type="entry name" value="TRYPTOPHAN SYNTHASE, ALPHA CHAIN"/>
    <property type="match status" value="1"/>
</dbReference>
<evidence type="ECO:0000256" key="10">
    <source>
        <dbReference type="RuleBase" id="RU003662"/>
    </source>
</evidence>
<gene>
    <name evidence="9" type="primary">trpA</name>
    <name evidence="11" type="ORF">GXN74_08195</name>
</gene>
<dbReference type="GO" id="GO:0005829">
    <property type="term" value="C:cytosol"/>
    <property type="evidence" value="ECO:0007669"/>
    <property type="project" value="TreeGrafter"/>
</dbReference>
<dbReference type="Proteomes" id="UP000461585">
    <property type="component" value="Unassembled WGS sequence"/>
</dbReference>
<evidence type="ECO:0000256" key="3">
    <source>
        <dbReference type="ARBA" id="ARBA00011270"/>
    </source>
</evidence>
<accession>A0A7X5HW60</accession>
<evidence type="ECO:0000256" key="2">
    <source>
        <dbReference type="ARBA" id="ARBA00004733"/>
    </source>
</evidence>
<evidence type="ECO:0000256" key="5">
    <source>
        <dbReference type="ARBA" id="ARBA00022822"/>
    </source>
</evidence>
<protein>
    <recommendedName>
        <fullName evidence="9">Tryptophan synthase alpha chain</fullName>
        <ecNumber evidence="9">4.2.1.20</ecNumber>
    </recommendedName>
</protein>
<comment type="function">
    <text evidence="1 9">The alpha subunit is responsible for the aldol cleavage of indoleglycerol phosphate to indole and glyceraldehyde 3-phosphate.</text>
</comment>
<dbReference type="AlphaFoldDB" id="A0A7X5HW60"/>
<evidence type="ECO:0000256" key="6">
    <source>
        <dbReference type="ARBA" id="ARBA00023141"/>
    </source>
</evidence>